<dbReference type="GO" id="GO:0008168">
    <property type="term" value="F:methyltransferase activity"/>
    <property type="evidence" value="ECO:0007669"/>
    <property type="project" value="UniProtKB-KW"/>
</dbReference>
<dbReference type="GO" id="GO:0032259">
    <property type="term" value="P:methylation"/>
    <property type="evidence" value="ECO:0007669"/>
    <property type="project" value="UniProtKB-KW"/>
</dbReference>
<reference evidence="1 2" key="1">
    <citation type="submission" date="2019-02" db="EMBL/GenBank/DDBJ databases">
        <title>Arundinibacter roseus gen. nov., sp. nov., a new member of the family Cytophagaceae.</title>
        <authorList>
            <person name="Szuroczki S."/>
            <person name="Khayer B."/>
            <person name="Sproer C."/>
            <person name="Toumi M."/>
            <person name="Szabo A."/>
            <person name="Felfoldi T."/>
            <person name="Schumann P."/>
            <person name="Toth E."/>
        </authorList>
    </citation>
    <scope>NUCLEOTIDE SEQUENCE [LARGE SCALE GENOMIC DNA]</scope>
    <source>
        <strain evidence="1 2">DMA-k-7a</strain>
    </source>
</reference>
<evidence type="ECO:0000313" key="1">
    <source>
        <dbReference type="EMBL" id="TDB57345.1"/>
    </source>
</evidence>
<dbReference type="AlphaFoldDB" id="A0A4V2X7V3"/>
<dbReference type="Proteomes" id="UP000295706">
    <property type="component" value="Unassembled WGS sequence"/>
</dbReference>
<dbReference type="CDD" id="cd02440">
    <property type="entry name" value="AdoMet_MTases"/>
    <property type="match status" value="1"/>
</dbReference>
<organism evidence="1 2">
    <name type="scientific">Arundinibacter roseus</name>
    <dbReference type="NCBI Taxonomy" id="2070510"/>
    <lineage>
        <taxon>Bacteria</taxon>
        <taxon>Pseudomonadati</taxon>
        <taxon>Bacteroidota</taxon>
        <taxon>Cytophagia</taxon>
        <taxon>Cytophagales</taxon>
        <taxon>Spirosomataceae</taxon>
        <taxon>Arundinibacter</taxon>
    </lineage>
</organism>
<protein>
    <submittedName>
        <fullName evidence="1">Class I SAM-dependent methyltransferase</fullName>
    </submittedName>
</protein>
<keyword evidence="2" id="KW-1185">Reference proteome</keyword>
<dbReference type="OrthoDB" id="2370471at2"/>
<gene>
    <name evidence="1" type="ORF">EZE20_23680</name>
</gene>
<dbReference type="RefSeq" id="WP_132122471.1">
    <property type="nucleotide sequence ID" value="NZ_SMJU01000028.1"/>
</dbReference>
<proteinExistence type="predicted"/>
<keyword evidence="1" id="KW-0489">Methyltransferase</keyword>
<dbReference type="EMBL" id="SMJU01000028">
    <property type="protein sequence ID" value="TDB57345.1"/>
    <property type="molecule type" value="Genomic_DNA"/>
</dbReference>
<accession>A0A4V2X7V3</accession>
<keyword evidence="1" id="KW-0808">Transferase</keyword>
<dbReference type="InterPro" id="IPR029063">
    <property type="entry name" value="SAM-dependent_MTases_sf"/>
</dbReference>
<dbReference type="Gene3D" id="3.40.50.150">
    <property type="entry name" value="Vaccinia Virus protein VP39"/>
    <property type="match status" value="1"/>
</dbReference>
<dbReference type="PANTHER" id="PTHR43861">
    <property type="entry name" value="TRANS-ACONITATE 2-METHYLTRANSFERASE-RELATED"/>
    <property type="match status" value="1"/>
</dbReference>
<sequence>MTLETLTKCPVCNAGHFSAFLHVKDYTVSGNLFQIVKCDSCNFLFTNPRPPESEIGAFYDSAEYISHHDEAKDLMSRLYTAVRNFTTQQKIKLLDRLVSPKGALLDVGCGTGFFISKAMEAGWHVAGTEPDTNARAQAAGRVGEGIKEGIRDSFFETKKFDVITMWHVLEHVHLLNETMKWLHDHLKENGRLIIAVPNPESYDAQKFKDKWAAYDVPRHLYHFSKHSLEKLAQVHQFKVQEVLPMWFDSYYVSMLSSRYKNGQTNLPESIWSGTVSNLKGRNSSQRTPNTSSLIYVLSKA</sequence>
<dbReference type="Pfam" id="PF13489">
    <property type="entry name" value="Methyltransf_23"/>
    <property type="match status" value="1"/>
</dbReference>
<comment type="caution">
    <text evidence="1">The sequence shown here is derived from an EMBL/GenBank/DDBJ whole genome shotgun (WGS) entry which is preliminary data.</text>
</comment>
<dbReference type="SUPFAM" id="SSF53335">
    <property type="entry name" value="S-adenosyl-L-methionine-dependent methyltransferases"/>
    <property type="match status" value="1"/>
</dbReference>
<name>A0A4V2X7V3_9BACT</name>
<evidence type="ECO:0000313" key="2">
    <source>
        <dbReference type="Proteomes" id="UP000295706"/>
    </source>
</evidence>